<evidence type="ECO:0000313" key="4">
    <source>
        <dbReference type="Proteomes" id="UP001177003"/>
    </source>
</evidence>
<feature type="region of interest" description="Disordered" evidence="1">
    <location>
        <begin position="183"/>
        <end position="219"/>
    </location>
</feature>
<dbReference type="InterPro" id="IPR004312">
    <property type="entry name" value="ATHILA_Orf1_C"/>
</dbReference>
<feature type="compositionally biased region" description="Acidic residues" evidence="1">
    <location>
        <begin position="485"/>
        <end position="495"/>
    </location>
</feature>
<organism evidence="3 4">
    <name type="scientific">Lactuca saligna</name>
    <name type="common">Willowleaf lettuce</name>
    <dbReference type="NCBI Taxonomy" id="75948"/>
    <lineage>
        <taxon>Eukaryota</taxon>
        <taxon>Viridiplantae</taxon>
        <taxon>Streptophyta</taxon>
        <taxon>Embryophyta</taxon>
        <taxon>Tracheophyta</taxon>
        <taxon>Spermatophyta</taxon>
        <taxon>Magnoliopsida</taxon>
        <taxon>eudicotyledons</taxon>
        <taxon>Gunneridae</taxon>
        <taxon>Pentapetalae</taxon>
        <taxon>asterids</taxon>
        <taxon>campanulids</taxon>
        <taxon>Asterales</taxon>
        <taxon>Asteraceae</taxon>
        <taxon>Cichorioideae</taxon>
        <taxon>Cichorieae</taxon>
        <taxon>Lactucinae</taxon>
        <taxon>Lactuca</taxon>
    </lineage>
</organism>
<evidence type="ECO:0000259" key="2">
    <source>
        <dbReference type="Pfam" id="PF03078"/>
    </source>
</evidence>
<evidence type="ECO:0000256" key="1">
    <source>
        <dbReference type="SAM" id="MobiDB-lite"/>
    </source>
</evidence>
<gene>
    <name evidence="3" type="ORF">LSALG_LOCUS33618</name>
</gene>
<protein>
    <recommendedName>
        <fullName evidence="2">Arabidopsis retrotransposon Orf1 C-terminal domain-containing protein</fullName>
    </recommendedName>
</protein>
<dbReference type="Proteomes" id="UP001177003">
    <property type="component" value="Chromosome 7"/>
</dbReference>
<feature type="region of interest" description="Disordered" evidence="1">
    <location>
        <begin position="485"/>
        <end position="510"/>
    </location>
</feature>
<dbReference type="Pfam" id="PF03078">
    <property type="entry name" value="ATHILA"/>
    <property type="match status" value="1"/>
</dbReference>
<name>A0AA35ZL20_LACSI</name>
<dbReference type="AlphaFoldDB" id="A0AA35ZL20"/>
<accession>A0AA35ZL20</accession>
<sequence>MLEYLSACLLTRTACGPSSVRPTLPSSPLLLLPNLHWRTFISTTKAHFPVKPPAGNFSRPPPFFSKFRALRTPLKQRSDLLLYLGAPSPSHRHFPADFRPTPATSRDSATTIVLLLGKATNPTKNISQSSPKHFAGTSSHCRIRRVFTVNCFSWDIKQKLKAWGGELQDLQIPNFRMQTLNFQQKRSMSTSRKRSAASRGKAPTRDQSDAPDVPRFREAKTAKNYTKSLPRKVASTKFVCKPALISLGVLEGVTQLFRNIGWENLLNLLAYTYGLPTREFLADSLPSSNTSTIHDVVPAEFNHETFWMEITRGIFSCVGRGKATSIIHPCLRIAYRILVCMVFARKEAGQVTKNELLFLWCMTRHERPPIPDFASFFFHKCTHMRSKTSGDICIGGFVTLLARGLDIELPDEFQSVDSKNLLDDHALINMHHIRRRNRNSFTWFCPQGVGYLVLPDPRVTNFTFHDRTQWRLARTITQSINEDVMQDQDDDEIPMDDTPTHDLQHAQPQAPPGYYPLPPNFVERFESLCVSNQIMSQQMHHMWGWHQSQNHFENVPLPPPYPYHHPPILIPLHLTLTPTPNTRILLPIPRFRYFRLTTSIEDNAYF</sequence>
<reference evidence="3" key="1">
    <citation type="submission" date="2023-04" db="EMBL/GenBank/DDBJ databases">
        <authorList>
            <person name="Vijverberg K."/>
            <person name="Xiong W."/>
            <person name="Schranz E."/>
        </authorList>
    </citation>
    <scope>NUCLEOTIDE SEQUENCE</scope>
</reference>
<dbReference type="EMBL" id="OX465083">
    <property type="protein sequence ID" value="CAI9294645.1"/>
    <property type="molecule type" value="Genomic_DNA"/>
</dbReference>
<feature type="domain" description="Arabidopsis retrotransposon Orf1 C-terminal" evidence="2">
    <location>
        <begin position="305"/>
        <end position="359"/>
    </location>
</feature>
<proteinExistence type="predicted"/>
<keyword evidence="4" id="KW-1185">Reference proteome</keyword>
<evidence type="ECO:0000313" key="3">
    <source>
        <dbReference type="EMBL" id="CAI9294645.1"/>
    </source>
</evidence>
<feature type="compositionally biased region" description="Basic and acidic residues" evidence="1">
    <location>
        <begin position="203"/>
        <end position="219"/>
    </location>
</feature>